<evidence type="ECO:0008006" key="4">
    <source>
        <dbReference type="Google" id="ProtNLM"/>
    </source>
</evidence>
<dbReference type="InterPro" id="IPR011048">
    <property type="entry name" value="Haem_d1_sf"/>
</dbReference>
<evidence type="ECO:0000313" key="2">
    <source>
        <dbReference type="EMBL" id="KAK6335072.1"/>
    </source>
</evidence>
<dbReference type="InterPro" id="IPR050282">
    <property type="entry name" value="Cycloisomerase_2"/>
</dbReference>
<dbReference type="PANTHER" id="PTHR30344">
    <property type="entry name" value="6-PHOSPHOGLUCONOLACTONASE-RELATED"/>
    <property type="match status" value="1"/>
</dbReference>
<dbReference type="GO" id="GO:0017057">
    <property type="term" value="F:6-phosphogluconolactonase activity"/>
    <property type="evidence" value="ECO:0007669"/>
    <property type="project" value="TreeGrafter"/>
</dbReference>
<dbReference type="AlphaFoldDB" id="A0AAN8MI79"/>
<dbReference type="InterPro" id="IPR015943">
    <property type="entry name" value="WD40/YVTN_repeat-like_dom_sf"/>
</dbReference>
<dbReference type="Proteomes" id="UP001313282">
    <property type="component" value="Unassembled WGS sequence"/>
</dbReference>
<accession>A0AAN8MI79</accession>
<sequence length="411" mass="45690">MFGLDLIRHLAVRSLTLVRPRSDLVNESKGYSYLENKDYLLSVGSYNGDITILKYNPFQKTISKVSTYNQPSFQPSWQAVHPTQKIIYSSNEGNPGGLVSLQLDKEKGELKKLGNSEGINGTVSIAFYKDLAIVAAYSGHSIQTFDTTEAGTISQARDTFTYFLQEPGPNKERQESSHPHQVVVDPTGHYVVAPDLGADLLRLYCINGTRLSELQTIPVAAGSGPRHVAFNVIDKPDEIFERNRTIIYVVNELKNTLTVFKTRQYDNGTFAFHQVQDVPTLPPTSTEHLASVPSPTAGEIVISKDKRFLYVSNRNDYSFKDKKFGSSDSIALYKIDPLTGFVTFVKLLQAGGITPRHFSFDESGKFVAVALQETDTIVIYKVDPATGEFVDAEDHDLSLHVSDRPVCVNWL</sequence>
<comment type="caution">
    <text evidence="2">The sequence shown here is derived from an EMBL/GenBank/DDBJ whole genome shotgun (WGS) entry which is preliminary data.</text>
</comment>
<reference evidence="2 3" key="1">
    <citation type="submission" date="2019-10" db="EMBL/GenBank/DDBJ databases">
        <authorList>
            <person name="Palmer J.M."/>
        </authorList>
    </citation>
    <scope>NUCLEOTIDE SEQUENCE [LARGE SCALE GENOMIC DNA]</scope>
    <source>
        <strain evidence="2 3">TWF718</strain>
    </source>
</reference>
<organism evidence="2 3">
    <name type="scientific">Orbilia javanica</name>
    <dbReference type="NCBI Taxonomy" id="47235"/>
    <lineage>
        <taxon>Eukaryota</taxon>
        <taxon>Fungi</taxon>
        <taxon>Dikarya</taxon>
        <taxon>Ascomycota</taxon>
        <taxon>Pezizomycotina</taxon>
        <taxon>Orbiliomycetes</taxon>
        <taxon>Orbiliales</taxon>
        <taxon>Orbiliaceae</taxon>
        <taxon>Orbilia</taxon>
    </lineage>
</organism>
<name>A0AAN8MI79_9PEZI</name>
<evidence type="ECO:0000256" key="1">
    <source>
        <dbReference type="ARBA" id="ARBA00005564"/>
    </source>
</evidence>
<dbReference type="Gene3D" id="2.130.10.10">
    <property type="entry name" value="YVTN repeat-like/Quinoprotein amine dehydrogenase"/>
    <property type="match status" value="1"/>
</dbReference>
<gene>
    <name evidence="2" type="ORF">TWF718_010514</name>
</gene>
<dbReference type="PANTHER" id="PTHR30344:SF1">
    <property type="entry name" value="6-PHOSPHOGLUCONOLACTONASE"/>
    <property type="match status" value="1"/>
</dbReference>
<dbReference type="SUPFAM" id="SSF51004">
    <property type="entry name" value="C-terminal (heme d1) domain of cytochrome cd1-nitrite reductase"/>
    <property type="match status" value="1"/>
</dbReference>
<keyword evidence="3" id="KW-1185">Reference proteome</keyword>
<dbReference type="InterPro" id="IPR019405">
    <property type="entry name" value="Lactonase_7-beta_prop"/>
</dbReference>
<protein>
    <recommendedName>
        <fullName evidence="4">6-phosphogluconolactonase</fullName>
    </recommendedName>
</protein>
<evidence type="ECO:0000313" key="3">
    <source>
        <dbReference type="Proteomes" id="UP001313282"/>
    </source>
</evidence>
<comment type="similarity">
    <text evidence="1">Belongs to the cycloisomerase 2 family.</text>
</comment>
<proteinExistence type="inferred from homology"/>
<dbReference type="Pfam" id="PF10282">
    <property type="entry name" value="Lactonase"/>
    <property type="match status" value="1"/>
</dbReference>
<dbReference type="EMBL" id="JAVHNR010000008">
    <property type="protein sequence ID" value="KAK6335072.1"/>
    <property type="molecule type" value="Genomic_DNA"/>
</dbReference>